<evidence type="ECO:0000256" key="5">
    <source>
        <dbReference type="ARBA" id="ARBA00022840"/>
    </source>
</evidence>
<dbReference type="PANTHER" id="PTHR43553">
    <property type="entry name" value="HEAVY METAL TRANSPORTER"/>
    <property type="match status" value="1"/>
</dbReference>
<dbReference type="EC" id="7.-.-.-" evidence="8"/>
<reference evidence="10 11" key="1">
    <citation type="submission" date="2020-08" db="EMBL/GenBank/DDBJ databases">
        <title>A Genomic Blueprint of the Chicken Gut Microbiome.</title>
        <authorList>
            <person name="Gilroy R."/>
            <person name="Ravi A."/>
            <person name="Getino M."/>
            <person name="Pursley I."/>
            <person name="Horton D.L."/>
            <person name="Alikhan N.-F."/>
            <person name="Baker D."/>
            <person name="Gharbi K."/>
            <person name="Hall N."/>
            <person name="Watson M."/>
            <person name="Adriaenssens E.M."/>
            <person name="Foster-Nyarko E."/>
            <person name="Jarju S."/>
            <person name="Secka A."/>
            <person name="Antonio M."/>
            <person name="Oren A."/>
            <person name="Chaudhuri R."/>
            <person name="La Ragione R.M."/>
            <person name="Hildebrand F."/>
            <person name="Pallen M.J."/>
        </authorList>
    </citation>
    <scope>NUCLEOTIDE SEQUENCE [LARGE SCALE GENOMIC DNA]</scope>
    <source>
        <strain evidence="10 11">Sa3CVN1</strain>
    </source>
</reference>
<comment type="function">
    <text evidence="8">ATP-binding (A) component of a common energy-coupling factor (ECF) ABC-transporter complex.</text>
</comment>
<dbReference type="RefSeq" id="WP_143316973.1">
    <property type="nucleotide sequence ID" value="NZ_JACSRA010000027.1"/>
</dbReference>
<gene>
    <name evidence="10" type="ORF">H9661_15425</name>
</gene>
<protein>
    <recommendedName>
        <fullName evidence="8">Energy-coupling factor transporter ATP-binding protein EcfA2</fullName>
        <ecNumber evidence="8">7.-.-.-</ecNumber>
    </recommendedName>
</protein>
<dbReference type="PROSITE" id="PS50893">
    <property type="entry name" value="ABC_TRANSPORTER_2"/>
    <property type="match status" value="1"/>
</dbReference>
<accession>A0ABR8PX36</accession>
<dbReference type="InterPro" id="IPR030946">
    <property type="entry name" value="EcfA2"/>
</dbReference>
<comment type="caution">
    <text evidence="10">The sequence shown here is derived from an EMBL/GenBank/DDBJ whole genome shotgun (WGS) entry which is preliminary data.</text>
</comment>
<dbReference type="InterPro" id="IPR015856">
    <property type="entry name" value="ABC_transpr_CbiO/EcfA_su"/>
</dbReference>
<keyword evidence="2 8" id="KW-0813">Transport</keyword>
<dbReference type="NCBIfam" id="NF010158">
    <property type="entry name" value="PRK13637.1"/>
    <property type="match status" value="1"/>
</dbReference>
<evidence type="ECO:0000313" key="11">
    <source>
        <dbReference type="Proteomes" id="UP000627781"/>
    </source>
</evidence>
<keyword evidence="6" id="KW-1278">Translocase</keyword>
<dbReference type="SUPFAM" id="SSF52540">
    <property type="entry name" value="P-loop containing nucleoside triphosphate hydrolases"/>
    <property type="match status" value="1"/>
</dbReference>
<dbReference type="Pfam" id="PF00005">
    <property type="entry name" value="ABC_tran"/>
    <property type="match status" value="1"/>
</dbReference>
<dbReference type="EMBL" id="JACSRA010000027">
    <property type="protein sequence ID" value="MBD7912741.1"/>
    <property type="molecule type" value="Genomic_DNA"/>
</dbReference>
<dbReference type="InterPro" id="IPR017871">
    <property type="entry name" value="ABC_transporter-like_CS"/>
</dbReference>
<keyword evidence="11" id="KW-1185">Reference proteome</keyword>
<dbReference type="CDD" id="cd03225">
    <property type="entry name" value="ABC_cobalt_CbiO_domain1"/>
    <property type="match status" value="1"/>
</dbReference>
<dbReference type="NCBIfam" id="TIGR04521">
    <property type="entry name" value="ECF_ATPase_2"/>
    <property type="match status" value="1"/>
</dbReference>
<dbReference type="Proteomes" id="UP000627781">
    <property type="component" value="Unassembled WGS sequence"/>
</dbReference>
<evidence type="ECO:0000256" key="6">
    <source>
        <dbReference type="ARBA" id="ARBA00022967"/>
    </source>
</evidence>
<dbReference type="InterPro" id="IPR050095">
    <property type="entry name" value="ECF_ABC_transporter_ATP-bd"/>
</dbReference>
<organism evidence="10 11">
    <name type="scientific">Clostridium cibarium</name>
    <dbReference type="NCBI Taxonomy" id="2762247"/>
    <lineage>
        <taxon>Bacteria</taxon>
        <taxon>Bacillati</taxon>
        <taxon>Bacillota</taxon>
        <taxon>Clostridia</taxon>
        <taxon>Eubacteriales</taxon>
        <taxon>Clostridiaceae</taxon>
        <taxon>Clostridium</taxon>
    </lineage>
</organism>
<sequence>MSIKIENLTHIYMQNGPFEKVALDNVNIDIEDGDFLALIGHTGSGKSTLIQHMNGLLEATSGKIIIDGIDITKKGVKLTDIRKKVGLVFQYSEYQLFEESIEKDIAFGPRNLGLSEEEINIRVRNSMEKVGLDYETYKDKSPFDLSGGQKRRVAIAGVIAMEPKILILDEPTAGLDPKGRDDILGQIQKLHKDYGMTIILVSHSMEDVAKIAKNVIVMDHGKVALKGKPEEVFSEVETLEKIGLGVPQVTYLMRALKEKGFNVSQNAYTIEKAREELLKILLKDKQ</sequence>
<name>A0ABR8PX36_9CLOT</name>
<dbReference type="InterPro" id="IPR027417">
    <property type="entry name" value="P-loop_NTPase"/>
</dbReference>
<feature type="domain" description="ABC transporter" evidence="9">
    <location>
        <begin position="3"/>
        <end position="245"/>
    </location>
</feature>
<keyword evidence="4 8" id="KW-0547">Nucleotide-binding</keyword>
<evidence type="ECO:0000313" key="10">
    <source>
        <dbReference type="EMBL" id="MBD7912741.1"/>
    </source>
</evidence>
<keyword evidence="7 8" id="KW-0472">Membrane</keyword>
<keyword evidence="5 8" id="KW-0067">ATP-binding</keyword>
<comment type="subcellular location">
    <subcellularLocation>
        <location evidence="1 8">Cell membrane</location>
        <topology evidence="1 8">Peripheral membrane protein</topology>
    </subcellularLocation>
</comment>
<proteinExistence type="inferred from homology"/>
<evidence type="ECO:0000259" key="9">
    <source>
        <dbReference type="PROSITE" id="PS50893"/>
    </source>
</evidence>
<dbReference type="InterPro" id="IPR003593">
    <property type="entry name" value="AAA+_ATPase"/>
</dbReference>
<evidence type="ECO:0000256" key="8">
    <source>
        <dbReference type="RuleBase" id="RU365104"/>
    </source>
</evidence>
<evidence type="ECO:0000256" key="4">
    <source>
        <dbReference type="ARBA" id="ARBA00022741"/>
    </source>
</evidence>
<comment type="similarity">
    <text evidence="8">Belongs to the ABC transporter superfamily. Energy-coupling factor EcfA family.</text>
</comment>
<dbReference type="InterPro" id="IPR003439">
    <property type="entry name" value="ABC_transporter-like_ATP-bd"/>
</dbReference>
<dbReference type="Gene3D" id="3.40.50.300">
    <property type="entry name" value="P-loop containing nucleotide triphosphate hydrolases"/>
    <property type="match status" value="1"/>
</dbReference>
<dbReference type="PANTHER" id="PTHR43553:SF27">
    <property type="entry name" value="ENERGY-COUPLING FACTOR TRANSPORTER ATP-BINDING PROTEIN ECFA2"/>
    <property type="match status" value="1"/>
</dbReference>
<comment type="subunit">
    <text evidence="8">Forms a stable energy-coupling factor (ECF) transporter complex composed of 2 membrane-embedded substrate-binding proteins (S component), 2 ATP-binding proteins (A component) and 2 transmembrane proteins (T component).</text>
</comment>
<evidence type="ECO:0000256" key="1">
    <source>
        <dbReference type="ARBA" id="ARBA00004202"/>
    </source>
</evidence>
<keyword evidence="3 8" id="KW-1003">Cell membrane</keyword>
<evidence type="ECO:0000256" key="2">
    <source>
        <dbReference type="ARBA" id="ARBA00022448"/>
    </source>
</evidence>
<evidence type="ECO:0000256" key="7">
    <source>
        <dbReference type="ARBA" id="ARBA00023136"/>
    </source>
</evidence>
<dbReference type="SMART" id="SM00382">
    <property type="entry name" value="AAA"/>
    <property type="match status" value="1"/>
</dbReference>
<dbReference type="PROSITE" id="PS00211">
    <property type="entry name" value="ABC_TRANSPORTER_1"/>
    <property type="match status" value="1"/>
</dbReference>
<evidence type="ECO:0000256" key="3">
    <source>
        <dbReference type="ARBA" id="ARBA00022475"/>
    </source>
</evidence>